<evidence type="ECO:0000256" key="2">
    <source>
        <dbReference type="ARBA" id="ARBA00022679"/>
    </source>
</evidence>
<proteinExistence type="predicted"/>
<keyword evidence="8" id="KW-1185">Reference proteome</keyword>
<dbReference type="OrthoDB" id="310217at2759"/>
<evidence type="ECO:0000259" key="6">
    <source>
        <dbReference type="PROSITE" id="PS50011"/>
    </source>
</evidence>
<keyword evidence="7" id="KW-0723">Serine/threonine-protein kinase</keyword>
<dbReference type="InterPro" id="IPR011009">
    <property type="entry name" value="Kinase-like_dom_sf"/>
</dbReference>
<gene>
    <name evidence="7" type="ORF">M011DRAFT_393739</name>
</gene>
<dbReference type="GO" id="GO:0005524">
    <property type="term" value="F:ATP binding"/>
    <property type="evidence" value="ECO:0007669"/>
    <property type="project" value="UniProtKB-KW"/>
</dbReference>
<dbReference type="EC" id="2.7.11.1" evidence="1"/>
<dbReference type="GO" id="GO:0004674">
    <property type="term" value="F:protein serine/threonine kinase activity"/>
    <property type="evidence" value="ECO:0007669"/>
    <property type="project" value="UniProtKB-KW"/>
</dbReference>
<dbReference type="Pfam" id="PF00069">
    <property type="entry name" value="Pkinase"/>
    <property type="match status" value="1"/>
</dbReference>
<evidence type="ECO:0000313" key="8">
    <source>
        <dbReference type="Proteomes" id="UP000799440"/>
    </source>
</evidence>
<dbReference type="PANTHER" id="PTHR43671">
    <property type="entry name" value="SERINE/THREONINE-PROTEIN KINASE NEK"/>
    <property type="match status" value="1"/>
</dbReference>
<dbReference type="EMBL" id="MU006561">
    <property type="protein sequence ID" value="KAF2752021.1"/>
    <property type="molecule type" value="Genomic_DNA"/>
</dbReference>
<evidence type="ECO:0000256" key="4">
    <source>
        <dbReference type="ARBA" id="ARBA00022777"/>
    </source>
</evidence>
<keyword evidence="2" id="KW-0808">Transferase</keyword>
<evidence type="ECO:0000313" key="7">
    <source>
        <dbReference type="EMBL" id="KAF2752021.1"/>
    </source>
</evidence>
<dbReference type="PROSITE" id="PS00108">
    <property type="entry name" value="PROTEIN_KINASE_ST"/>
    <property type="match status" value="1"/>
</dbReference>
<name>A0A6A6VRX8_9PLEO</name>
<organism evidence="7 8">
    <name type="scientific">Sporormia fimetaria CBS 119925</name>
    <dbReference type="NCBI Taxonomy" id="1340428"/>
    <lineage>
        <taxon>Eukaryota</taxon>
        <taxon>Fungi</taxon>
        <taxon>Dikarya</taxon>
        <taxon>Ascomycota</taxon>
        <taxon>Pezizomycotina</taxon>
        <taxon>Dothideomycetes</taxon>
        <taxon>Pleosporomycetidae</taxon>
        <taxon>Pleosporales</taxon>
        <taxon>Sporormiaceae</taxon>
        <taxon>Sporormia</taxon>
    </lineage>
</organism>
<dbReference type="CDD" id="cd00180">
    <property type="entry name" value="PKc"/>
    <property type="match status" value="1"/>
</dbReference>
<dbReference type="InterPro" id="IPR050660">
    <property type="entry name" value="NEK_Ser/Thr_kinase"/>
</dbReference>
<dbReference type="AlphaFoldDB" id="A0A6A6VRX8"/>
<protein>
    <recommendedName>
        <fullName evidence="1">non-specific serine/threonine protein kinase</fullName>
        <ecNumber evidence="1">2.7.11.1</ecNumber>
    </recommendedName>
</protein>
<dbReference type="InterPro" id="IPR000719">
    <property type="entry name" value="Prot_kinase_dom"/>
</dbReference>
<evidence type="ECO:0000256" key="1">
    <source>
        <dbReference type="ARBA" id="ARBA00012513"/>
    </source>
</evidence>
<feature type="domain" description="Protein kinase" evidence="6">
    <location>
        <begin position="21"/>
        <end position="361"/>
    </location>
</feature>
<evidence type="ECO:0000256" key="5">
    <source>
        <dbReference type="ARBA" id="ARBA00022840"/>
    </source>
</evidence>
<keyword evidence="3" id="KW-0547">Nucleotide-binding</keyword>
<dbReference type="SMART" id="SM00220">
    <property type="entry name" value="S_TKc"/>
    <property type="match status" value="1"/>
</dbReference>
<dbReference type="PANTHER" id="PTHR43671:SF13">
    <property type="entry name" value="SERINE_THREONINE-PROTEIN KINASE NEK2"/>
    <property type="match status" value="1"/>
</dbReference>
<evidence type="ECO:0000256" key="3">
    <source>
        <dbReference type="ARBA" id="ARBA00022741"/>
    </source>
</evidence>
<dbReference type="PROSITE" id="PS50011">
    <property type="entry name" value="PROTEIN_KINASE_DOM"/>
    <property type="match status" value="1"/>
</dbReference>
<accession>A0A6A6VRX8</accession>
<dbReference type="Gene3D" id="1.10.510.10">
    <property type="entry name" value="Transferase(Phosphotransferase) domain 1"/>
    <property type="match status" value="1"/>
</dbReference>
<keyword evidence="5" id="KW-0067">ATP-binding</keyword>
<sequence length="381" mass="43643">MVSARPPRKPAATCVAKSTSTRASKKIGSRTKPKFVWKRKEWEETRELCHNVHLLRSTVTAQARVVKKVVSLEEGEPADLRHIEVRLVELLPRCNRIVQVLSYVPHYPDPGNGTIFYDYFPLGDLRAWREKEYVRRNHKQVPESNIWRFFIQVGQALAFIQNELGPSRENRACILHRDIKPKNILVMDNGSTYPSFKLHDFGCGTLLHSLKKSTSYCGTYEWQPPENPKINTRAADMWAVGACVYFMAVGGPPLKATKYPTQAELQERGITQSVFQRYGGFERCWAARGPREVVPINLSRDEQIARAILPLVYSDRGPIYMTPYSDLLNKWMCRALAERPSERPTAMTLVNEMTPQALEILKKMAGTSGLVDLELKWEERR</sequence>
<dbReference type="SUPFAM" id="SSF56112">
    <property type="entry name" value="Protein kinase-like (PK-like)"/>
    <property type="match status" value="1"/>
</dbReference>
<keyword evidence="4 7" id="KW-0418">Kinase</keyword>
<reference evidence="7" key="1">
    <citation type="journal article" date="2020" name="Stud. Mycol.">
        <title>101 Dothideomycetes genomes: a test case for predicting lifestyles and emergence of pathogens.</title>
        <authorList>
            <person name="Haridas S."/>
            <person name="Albert R."/>
            <person name="Binder M."/>
            <person name="Bloem J."/>
            <person name="Labutti K."/>
            <person name="Salamov A."/>
            <person name="Andreopoulos B."/>
            <person name="Baker S."/>
            <person name="Barry K."/>
            <person name="Bills G."/>
            <person name="Bluhm B."/>
            <person name="Cannon C."/>
            <person name="Castanera R."/>
            <person name="Culley D."/>
            <person name="Daum C."/>
            <person name="Ezra D."/>
            <person name="Gonzalez J."/>
            <person name="Henrissat B."/>
            <person name="Kuo A."/>
            <person name="Liang C."/>
            <person name="Lipzen A."/>
            <person name="Lutzoni F."/>
            <person name="Magnuson J."/>
            <person name="Mondo S."/>
            <person name="Nolan M."/>
            <person name="Ohm R."/>
            <person name="Pangilinan J."/>
            <person name="Park H.-J."/>
            <person name="Ramirez L."/>
            <person name="Alfaro M."/>
            <person name="Sun H."/>
            <person name="Tritt A."/>
            <person name="Yoshinaga Y."/>
            <person name="Zwiers L.-H."/>
            <person name="Turgeon B."/>
            <person name="Goodwin S."/>
            <person name="Spatafora J."/>
            <person name="Crous P."/>
            <person name="Grigoriev I."/>
        </authorList>
    </citation>
    <scope>NUCLEOTIDE SEQUENCE</scope>
    <source>
        <strain evidence="7">CBS 119925</strain>
    </source>
</reference>
<dbReference type="InterPro" id="IPR008271">
    <property type="entry name" value="Ser/Thr_kinase_AS"/>
</dbReference>
<dbReference type="Proteomes" id="UP000799440">
    <property type="component" value="Unassembled WGS sequence"/>
</dbReference>